<dbReference type="SUPFAM" id="SSF69593">
    <property type="entry name" value="Glycerol-3-phosphate (1)-acyltransferase"/>
    <property type="match status" value="1"/>
</dbReference>
<name>A0A1U9K8E7_9BACL</name>
<dbReference type="RefSeq" id="WP_077720201.1">
    <property type="nucleotide sequence ID" value="NZ_CP019699.1"/>
</dbReference>
<keyword evidence="2 4" id="KW-0012">Acyltransferase</keyword>
<dbReference type="PANTHER" id="PTHR10434">
    <property type="entry name" value="1-ACYL-SN-GLYCEROL-3-PHOSPHATE ACYLTRANSFERASE"/>
    <property type="match status" value="1"/>
</dbReference>
<dbReference type="GO" id="GO:0003841">
    <property type="term" value="F:1-acylglycerol-3-phosphate O-acyltransferase activity"/>
    <property type="evidence" value="ECO:0007669"/>
    <property type="project" value="TreeGrafter"/>
</dbReference>
<dbReference type="InterPro" id="IPR002123">
    <property type="entry name" value="Plipid/glycerol_acylTrfase"/>
</dbReference>
<keyword evidence="5" id="KW-1185">Reference proteome</keyword>
<evidence type="ECO:0000313" key="4">
    <source>
        <dbReference type="EMBL" id="AQS56337.1"/>
    </source>
</evidence>
<proteinExistence type="predicted"/>
<evidence type="ECO:0000313" key="5">
    <source>
        <dbReference type="Proteomes" id="UP000188603"/>
    </source>
</evidence>
<reference evidence="4 5" key="1">
    <citation type="journal article" date="2015" name="Int. J. Syst. Evol. Microbiol.">
        <title>Novibacillus thermophilus gen. nov., sp. nov., a Gram-staining-negative and moderately thermophilic member of the family Thermoactinomycetaceae.</title>
        <authorList>
            <person name="Yang G."/>
            <person name="Chen J."/>
            <person name="Zhou S."/>
        </authorList>
    </citation>
    <scope>NUCLEOTIDE SEQUENCE [LARGE SCALE GENOMIC DNA]</scope>
    <source>
        <strain evidence="4 5">SG-1</strain>
    </source>
</reference>
<dbReference type="GO" id="GO:0006654">
    <property type="term" value="P:phosphatidic acid biosynthetic process"/>
    <property type="evidence" value="ECO:0007669"/>
    <property type="project" value="TreeGrafter"/>
</dbReference>
<evidence type="ECO:0000256" key="1">
    <source>
        <dbReference type="ARBA" id="ARBA00022679"/>
    </source>
</evidence>
<evidence type="ECO:0000256" key="2">
    <source>
        <dbReference type="ARBA" id="ARBA00023315"/>
    </source>
</evidence>
<dbReference type="Proteomes" id="UP000188603">
    <property type="component" value="Chromosome"/>
</dbReference>
<gene>
    <name evidence="4" type="ORF">B0W44_11765</name>
</gene>
<dbReference type="KEGG" id="ntr:B0W44_11765"/>
<feature type="domain" description="Phospholipid/glycerol acyltransferase" evidence="3">
    <location>
        <begin position="33"/>
        <end position="145"/>
    </location>
</feature>
<dbReference type="EMBL" id="CP019699">
    <property type="protein sequence ID" value="AQS56337.1"/>
    <property type="molecule type" value="Genomic_DNA"/>
</dbReference>
<keyword evidence="1 4" id="KW-0808">Transferase</keyword>
<dbReference type="AlphaFoldDB" id="A0A1U9K8E7"/>
<accession>A0A1U9K8E7</accession>
<dbReference type="SMART" id="SM00563">
    <property type="entry name" value="PlsC"/>
    <property type="match status" value="1"/>
</dbReference>
<sequence>MLYRIAYIVLYTWLHIRFRIQIKGVEHIPDGGCILAMNHTSNYDPIIVGAHTPRKMYIMAKKELFSNRVFDYVLRRLGGFPVNREGADIRSLRHALKLLEEGKIFAIFIEGTRSKTGQLQVPKKGVGFIARKSQAPVIPTYIYGVKRGWFAKAGVTFGPPVRVEDEEDYEAIANKIADAIQELVEAEKAD</sequence>
<evidence type="ECO:0000259" key="3">
    <source>
        <dbReference type="SMART" id="SM00563"/>
    </source>
</evidence>
<organism evidence="4 5">
    <name type="scientific">Novibacillus thermophilus</name>
    <dbReference type="NCBI Taxonomy" id="1471761"/>
    <lineage>
        <taxon>Bacteria</taxon>
        <taxon>Bacillati</taxon>
        <taxon>Bacillota</taxon>
        <taxon>Bacilli</taxon>
        <taxon>Bacillales</taxon>
        <taxon>Thermoactinomycetaceae</taxon>
        <taxon>Novibacillus</taxon>
    </lineage>
</organism>
<dbReference type="Pfam" id="PF01553">
    <property type="entry name" value="Acyltransferase"/>
    <property type="match status" value="1"/>
</dbReference>
<dbReference type="CDD" id="cd07989">
    <property type="entry name" value="LPLAT_AGPAT-like"/>
    <property type="match status" value="1"/>
</dbReference>
<dbReference type="STRING" id="1471761.B0W44_11765"/>
<dbReference type="PANTHER" id="PTHR10434:SF11">
    <property type="entry name" value="1-ACYL-SN-GLYCEROL-3-PHOSPHATE ACYLTRANSFERASE"/>
    <property type="match status" value="1"/>
</dbReference>
<dbReference type="OrthoDB" id="9803035at2"/>
<protein>
    <submittedName>
        <fullName evidence="4">1-acyl-sn-glycerol-3-phosphate acyltransferase</fullName>
    </submittedName>
</protein>